<keyword evidence="4 12" id="KW-0347">Helicase</keyword>
<keyword evidence="17" id="KW-1185">Reference proteome</keyword>
<organism evidence="16 17">
    <name type="scientific">Saccharibacter floricola DSM 15669</name>
    <dbReference type="NCBI Taxonomy" id="1123227"/>
    <lineage>
        <taxon>Bacteria</taxon>
        <taxon>Pseudomonadati</taxon>
        <taxon>Pseudomonadota</taxon>
        <taxon>Alphaproteobacteria</taxon>
        <taxon>Acetobacterales</taxon>
        <taxon>Acetobacteraceae</taxon>
        <taxon>Saccharibacter</taxon>
    </lineage>
</organism>
<evidence type="ECO:0000256" key="5">
    <source>
        <dbReference type="ARBA" id="ARBA00022840"/>
    </source>
</evidence>
<dbReference type="InterPro" id="IPR027417">
    <property type="entry name" value="P-loop_NTPase"/>
</dbReference>
<accession>A0ABQ0P1D2</accession>
<keyword evidence="2 12" id="KW-0547">Nucleotide-binding</keyword>
<feature type="region of interest" description="Disordered" evidence="13">
    <location>
        <begin position="639"/>
        <end position="660"/>
    </location>
</feature>
<evidence type="ECO:0000256" key="10">
    <source>
        <dbReference type="ARBA" id="ARBA00034923"/>
    </source>
</evidence>
<dbReference type="SUPFAM" id="SSF52540">
    <property type="entry name" value="P-loop containing nucleoside triphosphate hydrolases"/>
    <property type="match status" value="1"/>
</dbReference>
<evidence type="ECO:0000256" key="8">
    <source>
        <dbReference type="ARBA" id="ARBA00034617"/>
    </source>
</evidence>
<dbReference type="Gene3D" id="1.10.10.160">
    <property type="match status" value="1"/>
</dbReference>
<evidence type="ECO:0000259" key="15">
    <source>
        <dbReference type="PROSITE" id="PS51217"/>
    </source>
</evidence>
<comment type="catalytic activity">
    <reaction evidence="11">
        <text>ATP + H2O = ADP + phosphate + H(+)</text>
        <dbReference type="Rhea" id="RHEA:13065"/>
        <dbReference type="ChEBI" id="CHEBI:15377"/>
        <dbReference type="ChEBI" id="CHEBI:15378"/>
        <dbReference type="ChEBI" id="CHEBI:30616"/>
        <dbReference type="ChEBI" id="CHEBI:43474"/>
        <dbReference type="ChEBI" id="CHEBI:456216"/>
        <dbReference type="EC" id="5.6.2.4"/>
    </reaction>
</comment>
<reference evidence="16" key="1">
    <citation type="submission" date="2013-04" db="EMBL/GenBank/DDBJ databases">
        <title>The genome sequencing project of 58 acetic acid bacteria.</title>
        <authorList>
            <person name="Okamoto-Kainuma A."/>
            <person name="Ishikawa M."/>
            <person name="Umino S."/>
            <person name="Koizumi Y."/>
            <person name="Shiwa Y."/>
            <person name="Yoshikawa H."/>
            <person name="Matsutani M."/>
            <person name="Matsushita K."/>
        </authorList>
    </citation>
    <scope>NUCLEOTIDE SEQUENCE</scope>
    <source>
        <strain evidence="16">DSM 15669</strain>
    </source>
</reference>
<dbReference type="Gene3D" id="1.10.486.10">
    <property type="entry name" value="PCRA, domain 4"/>
    <property type="match status" value="1"/>
</dbReference>
<dbReference type="Gene3D" id="3.40.50.300">
    <property type="entry name" value="P-loop containing nucleotide triphosphate hydrolases"/>
    <property type="match status" value="2"/>
</dbReference>
<evidence type="ECO:0000256" key="9">
    <source>
        <dbReference type="ARBA" id="ARBA00034808"/>
    </source>
</evidence>
<dbReference type="PANTHER" id="PTHR11070:SF2">
    <property type="entry name" value="ATP-DEPENDENT DNA HELICASE SRS2"/>
    <property type="match status" value="1"/>
</dbReference>
<sequence>MLILAGAGTGKTRVLTTRFAHILLHHLAWPEQILAVTFTNKAAREMRERVSHLLGKPVEGLWLGTFHSLCARMLRQHAPRVGLERNFTILDADDQIRLLKQIMAANSIDLKRWPPAQLMHHIQLWKDRALLPEQITSAHDIDFANGKARSLYETYQTRLKELNACDFGDLMLHMVTIFRTHPEVLKQYQRRFRYILVDEYQDTNTIQYLWLRLLAKHGDQPANIACVGDDDQSIYSWRGADVTNILRFEQDFPGATIVRLEKNYRSTPRILGAASGVIAHNESRLGKTLHSGLDGKTGEHIDVINAPDSDEEARIVAVKIRELHDTGHNFGDMAILMRAGFLTRAFEETLMRSGIPYQVVGGLRFYERAEIRDGTAYMRALAHPSDDLAFERIINVPKRGVGQVALTRLREHARERGLSLQRTLEERLTHKEIKGKAATTLSDFMACFSRARKTLAKEGHVVATQQLLEETGYLDMWRQDQRTVEAAGRLDNLGELLRAIGDFPDLEAFLEHIALVMDADSVQNDTQRVSLMTLHAAKGLEFRTVFLPGWEEGIFPSQRSMDEGGLASLEEERRLAYVGLTRARERAIISHADSRRIYANWQDSIPSRFIDELPDEHVSLHRPKQRERSSFGRNFWQRSDTQEASLPRSPSLSRPRPKASRAPIAIGATVKHKRFGIGVVLNSDSEHLTINFEDAGQKTLMAGFVEVLS</sequence>
<dbReference type="EC" id="5.6.2.4" evidence="9"/>
<evidence type="ECO:0000313" key="17">
    <source>
        <dbReference type="Proteomes" id="UP001062901"/>
    </source>
</evidence>
<dbReference type="PANTHER" id="PTHR11070">
    <property type="entry name" value="UVRD / RECB / PCRA DNA HELICASE FAMILY MEMBER"/>
    <property type="match status" value="1"/>
</dbReference>
<dbReference type="CDD" id="cd18807">
    <property type="entry name" value="SF1_C_UvrD"/>
    <property type="match status" value="1"/>
</dbReference>
<dbReference type="Pfam" id="PF21196">
    <property type="entry name" value="PcrA_UvrD_tudor"/>
    <property type="match status" value="1"/>
</dbReference>
<protein>
    <recommendedName>
        <fullName evidence="9">DNA 3'-5' helicase</fullName>
        <ecNumber evidence="9">5.6.2.4</ecNumber>
    </recommendedName>
    <alternativeName>
        <fullName evidence="10">DNA 3'-5' helicase II</fullName>
    </alternativeName>
</protein>
<evidence type="ECO:0000256" key="6">
    <source>
        <dbReference type="ARBA" id="ARBA00023125"/>
    </source>
</evidence>
<dbReference type="CDD" id="cd17932">
    <property type="entry name" value="DEXQc_UvrD"/>
    <property type="match status" value="1"/>
</dbReference>
<evidence type="ECO:0000256" key="11">
    <source>
        <dbReference type="ARBA" id="ARBA00048988"/>
    </source>
</evidence>
<keyword evidence="7" id="KW-0413">Isomerase</keyword>
<dbReference type="Pfam" id="PF00580">
    <property type="entry name" value="UvrD-helicase"/>
    <property type="match status" value="1"/>
</dbReference>
<dbReference type="InterPro" id="IPR013986">
    <property type="entry name" value="DExx_box_DNA_helicase_dom_sf"/>
</dbReference>
<proteinExistence type="inferred from homology"/>
<comment type="caution">
    <text evidence="16">The sequence shown here is derived from an EMBL/GenBank/DDBJ whole genome shotgun (WGS) entry which is preliminary data.</text>
</comment>
<dbReference type="PROSITE" id="PS51198">
    <property type="entry name" value="UVRD_HELICASE_ATP_BIND"/>
    <property type="match status" value="1"/>
</dbReference>
<dbReference type="Pfam" id="PF13361">
    <property type="entry name" value="UvrD_C"/>
    <property type="match status" value="1"/>
</dbReference>
<keyword evidence="6" id="KW-0238">DNA-binding</keyword>
<comment type="catalytic activity">
    <reaction evidence="8">
        <text>Couples ATP hydrolysis with the unwinding of duplex DNA by translocating in the 3'-5' direction.</text>
        <dbReference type="EC" id="5.6.2.4"/>
    </reaction>
</comment>
<dbReference type="InterPro" id="IPR014017">
    <property type="entry name" value="DNA_helicase_UvrD-like_C"/>
</dbReference>
<dbReference type="GO" id="GO:0004386">
    <property type="term" value="F:helicase activity"/>
    <property type="evidence" value="ECO:0007669"/>
    <property type="project" value="UniProtKB-KW"/>
</dbReference>
<gene>
    <name evidence="16" type="ORF">AA15669_2022</name>
</gene>
<feature type="binding site" evidence="12">
    <location>
        <begin position="5"/>
        <end position="12"/>
    </location>
    <ligand>
        <name>ATP</name>
        <dbReference type="ChEBI" id="CHEBI:30616"/>
    </ligand>
</feature>
<evidence type="ECO:0000256" key="2">
    <source>
        <dbReference type="ARBA" id="ARBA00022741"/>
    </source>
</evidence>
<feature type="domain" description="UvrD-like helicase C-terminal" evidence="15">
    <location>
        <begin position="268"/>
        <end position="539"/>
    </location>
</feature>
<keyword evidence="5 12" id="KW-0067">ATP-binding</keyword>
<evidence type="ECO:0000256" key="13">
    <source>
        <dbReference type="SAM" id="MobiDB-lite"/>
    </source>
</evidence>
<evidence type="ECO:0000259" key="14">
    <source>
        <dbReference type="PROSITE" id="PS51198"/>
    </source>
</evidence>
<comment type="similarity">
    <text evidence="1">Belongs to the helicase family. UvrD subfamily.</text>
</comment>
<dbReference type="Proteomes" id="UP001062901">
    <property type="component" value="Unassembled WGS sequence"/>
</dbReference>
<evidence type="ECO:0000256" key="12">
    <source>
        <dbReference type="PROSITE-ProRule" id="PRU00560"/>
    </source>
</evidence>
<name>A0ABQ0P1D2_9PROT</name>
<evidence type="ECO:0000256" key="1">
    <source>
        <dbReference type="ARBA" id="ARBA00009922"/>
    </source>
</evidence>
<keyword evidence="3 12" id="KW-0378">Hydrolase</keyword>
<evidence type="ECO:0000313" key="16">
    <source>
        <dbReference type="EMBL" id="GBQ09024.1"/>
    </source>
</evidence>
<evidence type="ECO:0000256" key="3">
    <source>
        <dbReference type="ARBA" id="ARBA00022801"/>
    </source>
</evidence>
<feature type="domain" description="UvrD-like helicase ATP-binding" evidence="14">
    <location>
        <begin position="1"/>
        <end position="267"/>
    </location>
</feature>
<dbReference type="PROSITE" id="PS51217">
    <property type="entry name" value="UVRD_HELICASE_CTER"/>
    <property type="match status" value="1"/>
</dbReference>
<dbReference type="InterPro" id="IPR014016">
    <property type="entry name" value="UvrD-like_ATP-bd"/>
</dbReference>
<evidence type="ECO:0000256" key="7">
    <source>
        <dbReference type="ARBA" id="ARBA00023235"/>
    </source>
</evidence>
<dbReference type="EMBL" id="BAQD01000147">
    <property type="protein sequence ID" value="GBQ09024.1"/>
    <property type="molecule type" value="Genomic_DNA"/>
</dbReference>
<evidence type="ECO:0000256" key="4">
    <source>
        <dbReference type="ARBA" id="ARBA00022806"/>
    </source>
</evidence>
<feature type="compositionally biased region" description="Low complexity" evidence="13">
    <location>
        <begin position="644"/>
        <end position="660"/>
    </location>
</feature>
<dbReference type="InterPro" id="IPR000212">
    <property type="entry name" value="DNA_helicase_UvrD/REP"/>
</dbReference>